<organism evidence="1 2">
    <name type="scientific">Silurus asotus</name>
    <name type="common">Amur catfish</name>
    <name type="synonym">Parasilurus asotus</name>
    <dbReference type="NCBI Taxonomy" id="30991"/>
    <lineage>
        <taxon>Eukaryota</taxon>
        <taxon>Metazoa</taxon>
        <taxon>Chordata</taxon>
        <taxon>Craniata</taxon>
        <taxon>Vertebrata</taxon>
        <taxon>Euteleostomi</taxon>
        <taxon>Actinopterygii</taxon>
        <taxon>Neopterygii</taxon>
        <taxon>Teleostei</taxon>
        <taxon>Ostariophysi</taxon>
        <taxon>Siluriformes</taxon>
        <taxon>Siluridae</taxon>
        <taxon>Silurus</taxon>
    </lineage>
</organism>
<protein>
    <submittedName>
        <fullName evidence="1">Uncharacterized protein</fullName>
    </submittedName>
</protein>
<gene>
    <name evidence="1" type="ORF">C0J50_0688</name>
</gene>
<dbReference type="Proteomes" id="UP001205998">
    <property type="component" value="Unassembled WGS sequence"/>
</dbReference>
<sequence>MVMLAWVWDGTGPRQKALSCGFTVRRLREDEEGEEVQVIIQALITFPTPASSVHVESKTRSSVNKNVPAE</sequence>
<comment type="caution">
    <text evidence="1">The sequence shown here is derived from an EMBL/GenBank/DDBJ whole genome shotgun (WGS) entry which is preliminary data.</text>
</comment>
<reference evidence="1" key="1">
    <citation type="submission" date="2018-07" db="EMBL/GenBank/DDBJ databases">
        <title>Comparative genomics of catfishes provides insights into carnivory and benthic adaptation.</title>
        <authorList>
            <person name="Zhang Y."/>
            <person name="Wang D."/>
            <person name="Peng Z."/>
            <person name="Zheng S."/>
            <person name="Shao F."/>
            <person name="Tao W."/>
        </authorList>
    </citation>
    <scope>NUCLEOTIDE SEQUENCE</scope>
    <source>
        <strain evidence="1">Chongqing</strain>
    </source>
</reference>
<name>A0AAD5A9X9_SILAS</name>
<evidence type="ECO:0000313" key="1">
    <source>
        <dbReference type="EMBL" id="KAI5612020.1"/>
    </source>
</evidence>
<dbReference type="AlphaFoldDB" id="A0AAD5A9X9"/>
<accession>A0AAD5A9X9</accession>
<evidence type="ECO:0000313" key="2">
    <source>
        <dbReference type="Proteomes" id="UP001205998"/>
    </source>
</evidence>
<dbReference type="EMBL" id="MU564352">
    <property type="protein sequence ID" value="KAI5612020.1"/>
    <property type="molecule type" value="Genomic_DNA"/>
</dbReference>
<keyword evidence="2" id="KW-1185">Reference proteome</keyword>
<proteinExistence type="predicted"/>